<evidence type="ECO:0000313" key="2">
    <source>
        <dbReference type="EMBL" id="KPC53825.1"/>
    </source>
</evidence>
<dbReference type="EMBL" id="LAQT01000004">
    <property type="protein sequence ID" value="KPC53825.1"/>
    <property type="molecule type" value="Genomic_DNA"/>
</dbReference>
<sequence>MKRNKRVNLSKAIAIALLLNPLFATAPAMAADANAAFIAPTVWNTPLNKIAQVACHNCYQKQYVGVFKSVFESVRTIEVDFWDQQDAVSGGSAKHWFVRHDAGTLFQSGNDNNCTGDGSGKNDLAACLNDIKAWSDANAGHFPITVILDKKQGWSKASSQRTPADLDELVGNIFGNALFTPADLANYVGSSKALQTDIAGKTWPTPNVLAGKILLVLNHTENQRLSEYAEARGANAKIFISPVTNGQNDINGTVSGMSAQASAWVAMNNMSNGDKAWAVQTNAAGHLGRVYGDDGVSFTQHIGEQIHLSAYYDFASNKDGNGYRIRPF</sequence>
<dbReference type="InterPro" id="IPR032075">
    <property type="entry name" value="PI-PLC-C1"/>
</dbReference>
<proteinExistence type="predicted"/>
<dbReference type="PROSITE" id="PS50007">
    <property type="entry name" value="PIPLC_X_DOMAIN"/>
    <property type="match status" value="1"/>
</dbReference>
<organism evidence="2 3">
    <name type="scientific">Amantichitinum ursilacus</name>
    <dbReference type="NCBI Taxonomy" id="857265"/>
    <lineage>
        <taxon>Bacteria</taxon>
        <taxon>Pseudomonadati</taxon>
        <taxon>Pseudomonadota</taxon>
        <taxon>Betaproteobacteria</taxon>
        <taxon>Neisseriales</taxon>
        <taxon>Chitinibacteraceae</taxon>
        <taxon>Amantichitinum</taxon>
    </lineage>
</organism>
<evidence type="ECO:0008006" key="4">
    <source>
        <dbReference type="Google" id="ProtNLM"/>
    </source>
</evidence>
<dbReference type="Gene3D" id="3.20.20.190">
    <property type="entry name" value="Phosphatidylinositol (PI) phosphodiesterase"/>
    <property type="match status" value="1"/>
</dbReference>
<name>A0A0N1JT79_9NEIS</name>
<dbReference type="RefSeq" id="WP_053937066.1">
    <property type="nucleotide sequence ID" value="NZ_LAQT01000004.1"/>
</dbReference>
<accession>A0A0N1JT79</accession>
<dbReference type="SUPFAM" id="SSF51695">
    <property type="entry name" value="PLC-like phosphodiesterases"/>
    <property type="match status" value="1"/>
</dbReference>
<dbReference type="InterPro" id="IPR017946">
    <property type="entry name" value="PLC-like_Pdiesterase_TIM-brl"/>
</dbReference>
<dbReference type="GO" id="GO:0008081">
    <property type="term" value="F:phosphoric diester hydrolase activity"/>
    <property type="evidence" value="ECO:0007669"/>
    <property type="project" value="InterPro"/>
</dbReference>
<gene>
    <name evidence="2" type="ORF">WG78_06860</name>
</gene>
<feature type="signal peptide" evidence="1">
    <location>
        <begin position="1"/>
        <end position="30"/>
    </location>
</feature>
<protein>
    <recommendedName>
        <fullName evidence="4">Lipoprotein</fullName>
    </recommendedName>
</protein>
<dbReference type="Proteomes" id="UP000037939">
    <property type="component" value="Unassembled WGS sequence"/>
</dbReference>
<evidence type="ECO:0000256" key="1">
    <source>
        <dbReference type="SAM" id="SignalP"/>
    </source>
</evidence>
<keyword evidence="3" id="KW-1185">Reference proteome</keyword>
<dbReference type="PATRIC" id="fig|857265.3.peg.1411"/>
<comment type="caution">
    <text evidence="2">The sequence shown here is derived from an EMBL/GenBank/DDBJ whole genome shotgun (WGS) entry which is preliminary data.</text>
</comment>
<dbReference type="STRING" id="857265.WG78_06860"/>
<dbReference type="Pfam" id="PF16670">
    <property type="entry name" value="PI-PLC-C1"/>
    <property type="match status" value="1"/>
</dbReference>
<evidence type="ECO:0000313" key="3">
    <source>
        <dbReference type="Proteomes" id="UP000037939"/>
    </source>
</evidence>
<reference evidence="2 3" key="1">
    <citation type="submission" date="2015-07" db="EMBL/GenBank/DDBJ databases">
        <title>Draft genome sequence of the Amantichitinum ursilacus IGB-41, a new chitin-degrading bacterium.</title>
        <authorList>
            <person name="Kirstahler P."/>
            <person name="Guenther M."/>
            <person name="Grumaz C."/>
            <person name="Rupp S."/>
            <person name="Zibek S."/>
            <person name="Sohn K."/>
        </authorList>
    </citation>
    <scope>NUCLEOTIDE SEQUENCE [LARGE SCALE GENOMIC DNA]</scope>
    <source>
        <strain evidence="2 3">IGB-41</strain>
    </source>
</reference>
<dbReference type="AlphaFoldDB" id="A0A0N1JT79"/>
<feature type="chain" id="PRO_5005875138" description="Lipoprotein" evidence="1">
    <location>
        <begin position="31"/>
        <end position="328"/>
    </location>
</feature>
<dbReference type="OrthoDB" id="195526at2"/>
<dbReference type="GO" id="GO:0006629">
    <property type="term" value="P:lipid metabolic process"/>
    <property type="evidence" value="ECO:0007669"/>
    <property type="project" value="InterPro"/>
</dbReference>
<keyword evidence="1" id="KW-0732">Signal</keyword>